<dbReference type="PANTHER" id="PTHR22950">
    <property type="entry name" value="AMINO ACID TRANSPORTER"/>
    <property type="match status" value="1"/>
</dbReference>
<gene>
    <name evidence="11" type="primary">SLC38A10</name>
</gene>
<evidence type="ECO:0000313" key="12">
    <source>
        <dbReference type="Proteomes" id="UP000314980"/>
    </source>
</evidence>
<feature type="compositionally biased region" description="Basic and acidic residues" evidence="8">
    <location>
        <begin position="458"/>
        <end position="473"/>
    </location>
</feature>
<reference evidence="12" key="1">
    <citation type="submission" date="2015-09" db="EMBL/GenBank/DDBJ databases">
        <authorList>
            <person name="Sai Rama Sridatta P."/>
        </authorList>
    </citation>
    <scope>NUCLEOTIDE SEQUENCE [LARGE SCALE GENOMIC DNA]</scope>
</reference>
<reference evidence="11" key="3">
    <citation type="submission" date="2025-09" db="UniProtKB">
        <authorList>
            <consortium name="Ensembl"/>
        </authorList>
    </citation>
    <scope>IDENTIFICATION</scope>
</reference>
<keyword evidence="4 9" id="KW-0812">Transmembrane</keyword>
<keyword evidence="6 9" id="KW-1133">Transmembrane helix</keyword>
<feature type="transmembrane region" description="Helical" evidence="9">
    <location>
        <begin position="332"/>
        <end position="350"/>
    </location>
</feature>
<feature type="transmembrane region" description="Helical" evidence="9">
    <location>
        <begin position="32"/>
        <end position="55"/>
    </location>
</feature>
<feature type="compositionally biased region" description="Basic and acidic residues" evidence="8">
    <location>
        <begin position="481"/>
        <end position="507"/>
    </location>
</feature>
<dbReference type="Ensembl" id="ENSLCAT00010026415.1">
    <property type="protein sequence ID" value="ENSLCAP00010025865.1"/>
    <property type="gene ID" value="ENSLCAG00010012082.1"/>
</dbReference>
<feature type="transmembrane region" description="Helical" evidence="9">
    <location>
        <begin position="389"/>
        <end position="410"/>
    </location>
</feature>
<evidence type="ECO:0000313" key="11">
    <source>
        <dbReference type="Ensembl" id="ENSLCAP00010025865.1"/>
    </source>
</evidence>
<feature type="domain" description="Amino acid transporter transmembrane" evidence="10">
    <location>
        <begin position="3"/>
        <end position="395"/>
    </location>
</feature>
<dbReference type="GO" id="GO:0015179">
    <property type="term" value="F:L-amino acid transmembrane transporter activity"/>
    <property type="evidence" value="ECO:0007669"/>
    <property type="project" value="TreeGrafter"/>
</dbReference>
<feature type="transmembrane region" description="Helical" evidence="9">
    <location>
        <begin position="165"/>
        <end position="184"/>
    </location>
</feature>
<keyword evidence="3" id="KW-0813">Transport</keyword>
<evidence type="ECO:0000256" key="3">
    <source>
        <dbReference type="ARBA" id="ARBA00022448"/>
    </source>
</evidence>
<evidence type="ECO:0000256" key="6">
    <source>
        <dbReference type="ARBA" id="ARBA00022989"/>
    </source>
</evidence>
<feature type="compositionally biased region" description="Basic and acidic residues" evidence="8">
    <location>
        <begin position="522"/>
        <end position="554"/>
    </location>
</feature>
<feature type="region of interest" description="Disordered" evidence="8">
    <location>
        <begin position="411"/>
        <end position="554"/>
    </location>
</feature>
<accession>A0A4W6DK56</accession>
<feature type="transmembrane region" description="Helical" evidence="9">
    <location>
        <begin position="244"/>
        <end position="263"/>
    </location>
</feature>
<sequence>MTASNSGLIMNVVNSIVGVSVLTMPFCFKQCGIVLGTMLLFFCSWMTHKSCMFLVHTASNTKRRTYAGLAFHAYGKPGKTLGGDEASLIIYSQHTLCCIMIGLMLGTCIAFYVVIADLGSNFFAQLLGLQVTGSFRVLLLIAVSLFIVLPLSLQRNMMSSIQSFSAMALIFYTLFMFTMVLSSFKHGLLSGWWLGQVNVVRWEGVFRCFPICGMAFACQSQVLPTYDSLDEPSVKRMSTIFTSALNVVTIFYITVGFFGYVSFTENIAGNVLMNFPSNLVTEMIRVGFMMSVAVGFPMMILPCRQAINTMLFEQQQKDGTFAAGGYMPPLRFKMITLCIVFGTMLGGILIPNVETILGLTGATMGSLICFICPALIYRKIQKNSIISQLVLWVGLGILLISTFTTLSISASSPGTRVPAPPPPAPDKNNVPLPAAVEVVQPVERDQAEPPQIKGPVEVPERKKEEEVQLDRPDAGVAVPEGEAHRHEPPIPHDEVKVDIRKEDEKEPAGVGGGGGEEEPNKDEEHGLGHAVKAEDKKDKKAEENPKPADVIVKREEVDLGGGEVLSNEVLEKPVGEAGKKQDVPSLKEVERLDPVKDPLGGNAVVVAKPAVVVDKVGKAAEAAGKREYLFQSLYSCSRRELKGIKDI</sequence>
<keyword evidence="5" id="KW-0029">Amino-acid transport</keyword>
<evidence type="ECO:0000256" key="5">
    <source>
        <dbReference type="ARBA" id="ARBA00022970"/>
    </source>
</evidence>
<keyword evidence="7 9" id="KW-0472">Membrane</keyword>
<dbReference type="Pfam" id="PF01490">
    <property type="entry name" value="Aa_trans"/>
    <property type="match status" value="1"/>
</dbReference>
<dbReference type="AlphaFoldDB" id="A0A4W6DK56"/>
<feature type="transmembrane region" description="Helical" evidence="9">
    <location>
        <begin position="135"/>
        <end position="153"/>
    </location>
</feature>
<proteinExistence type="inferred from homology"/>
<dbReference type="InterPro" id="IPR013057">
    <property type="entry name" value="AA_transpt_TM"/>
</dbReference>
<feature type="transmembrane region" description="Helical" evidence="9">
    <location>
        <begin position="7"/>
        <end position="26"/>
    </location>
</feature>
<feature type="transmembrane region" description="Helical" evidence="9">
    <location>
        <begin position="96"/>
        <end position="115"/>
    </location>
</feature>
<keyword evidence="12" id="KW-1185">Reference proteome</keyword>
<evidence type="ECO:0000256" key="9">
    <source>
        <dbReference type="SAM" id="Phobius"/>
    </source>
</evidence>
<dbReference type="GO" id="GO:0016020">
    <property type="term" value="C:membrane"/>
    <property type="evidence" value="ECO:0007669"/>
    <property type="project" value="UniProtKB-SubCell"/>
</dbReference>
<name>A0A4W6DK56_LATCA</name>
<reference evidence="11" key="2">
    <citation type="submission" date="2025-08" db="UniProtKB">
        <authorList>
            <consortium name="Ensembl"/>
        </authorList>
    </citation>
    <scope>IDENTIFICATION</scope>
</reference>
<evidence type="ECO:0000259" key="10">
    <source>
        <dbReference type="Pfam" id="PF01490"/>
    </source>
</evidence>
<comment type="subcellular location">
    <subcellularLocation>
        <location evidence="1">Membrane</location>
        <topology evidence="1">Multi-pass membrane protein</topology>
    </subcellularLocation>
</comment>
<evidence type="ECO:0000256" key="4">
    <source>
        <dbReference type="ARBA" id="ARBA00022692"/>
    </source>
</evidence>
<evidence type="ECO:0000256" key="1">
    <source>
        <dbReference type="ARBA" id="ARBA00004141"/>
    </source>
</evidence>
<dbReference type="GeneTree" id="ENSGT00940000159369"/>
<evidence type="ECO:0000256" key="8">
    <source>
        <dbReference type="SAM" id="MobiDB-lite"/>
    </source>
</evidence>
<comment type="similarity">
    <text evidence="2">Belongs to the amino acid/polyamine transporter 2 family.</text>
</comment>
<evidence type="ECO:0000256" key="7">
    <source>
        <dbReference type="ARBA" id="ARBA00023136"/>
    </source>
</evidence>
<evidence type="ECO:0000256" key="2">
    <source>
        <dbReference type="ARBA" id="ARBA00008066"/>
    </source>
</evidence>
<feature type="transmembrane region" description="Helical" evidence="9">
    <location>
        <begin position="356"/>
        <end position="377"/>
    </location>
</feature>
<dbReference type="PANTHER" id="PTHR22950:SF646">
    <property type="entry name" value="SODIUM-COUPLED NEUTRAL AMINO ACID TRANSPORTER 10-RELATED"/>
    <property type="match status" value="1"/>
</dbReference>
<dbReference type="Proteomes" id="UP000314980">
    <property type="component" value="Unassembled WGS sequence"/>
</dbReference>
<protein>
    <submittedName>
        <fullName evidence="11">Solute carrier family 38 member 10</fullName>
    </submittedName>
</protein>
<organism evidence="11 12">
    <name type="scientific">Lates calcarifer</name>
    <name type="common">Barramundi</name>
    <name type="synonym">Holocentrus calcarifer</name>
    <dbReference type="NCBI Taxonomy" id="8187"/>
    <lineage>
        <taxon>Eukaryota</taxon>
        <taxon>Metazoa</taxon>
        <taxon>Chordata</taxon>
        <taxon>Craniata</taxon>
        <taxon>Vertebrata</taxon>
        <taxon>Euteleostomi</taxon>
        <taxon>Actinopterygii</taxon>
        <taxon>Neopterygii</taxon>
        <taxon>Teleostei</taxon>
        <taxon>Neoteleostei</taxon>
        <taxon>Acanthomorphata</taxon>
        <taxon>Carangaria</taxon>
        <taxon>Carangaria incertae sedis</taxon>
        <taxon>Centropomidae</taxon>
        <taxon>Lates</taxon>
    </lineage>
</organism>